<dbReference type="PRINTS" id="PR00080">
    <property type="entry name" value="SDRFAMILY"/>
</dbReference>
<dbReference type="RefSeq" id="WP_063496420.1">
    <property type="nucleotide sequence ID" value="NZ_CP014578.1"/>
</dbReference>
<reference evidence="3 4" key="1">
    <citation type="journal article" date="2016" name="Gene">
        <title>PacBio SMRT assembly of a complex multi-replicon genome reveals chlorocatechol degradative operon in a region of genome plasticity.</title>
        <authorList>
            <person name="Ricker N."/>
            <person name="Shen S.Y."/>
            <person name="Goordial J."/>
            <person name="Jin S."/>
            <person name="Fulthorpe R.R."/>
        </authorList>
    </citation>
    <scope>NUCLEOTIDE SEQUENCE [LARGE SCALE GENOMIC DNA]</scope>
    <source>
        <strain evidence="3 4">OLGA172</strain>
    </source>
</reference>
<comment type="similarity">
    <text evidence="1">Belongs to the short-chain dehydrogenases/reductases (SDR) family.</text>
</comment>
<dbReference type="Gene3D" id="3.40.50.720">
    <property type="entry name" value="NAD(P)-binding Rossmann-like Domain"/>
    <property type="match status" value="1"/>
</dbReference>
<evidence type="ECO:0000256" key="1">
    <source>
        <dbReference type="ARBA" id="ARBA00006484"/>
    </source>
</evidence>
<dbReference type="CDD" id="cd05233">
    <property type="entry name" value="SDR_c"/>
    <property type="match status" value="1"/>
</dbReference>
<dbReference type="InterPro" id="IPR036291">
    <property type="entry name" value="NAD(P)-bd_dom_sf"/>
</dbReference>
<dbReference type="SUPFAM" id="SSF51735">
    <property type="entry name" value="NAD(P)-binding Rossmann-fold domains"/>
    <property type="match status" value="1"/>
</dbReference>
<keyword evidence="4" id="KW-1185">Reference proteome</keyword>
<dbReference type="FunFam" id="3.40.50.720:FF:000084">
    <property type="entry name" value="Short-chain dehydrogenase reductase"/>
    <property type="match status" value="1"/>
</dbReference>
<dbReference type="PANTHER" id="PTHR24321:SF8">
    <property type="entry name" value="ESTRADIOL 17-BETA-DEHYDROGENASE 8-RELATED"/>
    <property type="match status" value="1"/>
</dbReference>
<protein>
    <submittedName>
        <fullName evidence="3">Oxidoreductase</fullName>
    </submittedName>
</protein>
<dbReference type="KEGG" id="buz:AYM40_12035"/>
<dbReference type="Pfam" id="PF13561">
    <property type="entry name" value="adh_short_C2"/>
    <property type="match status" value="1"/>
</dbReference>
<dbReference type="PANTHER" id="PTHR24321">
    <property type="entry name" value="DEHYDROGENASES, SHORT CHAIN"/>
    <property type="match status" value="1"/>
</dbReference>
<evidence type="ECO:0000313" key="4">
    <source>
        <dbReference type="Proteomes" id="UP000076852"/>
    </source>
</evidence>
<dbReference type="InterPro" id="IPR002347">
    <property type="entry name" value="SDR_fam"/>
</dbReference>
<dbReference type="STRING" id="1804984.AYM40_12035"/>
<dbReference type="OrthoDB" id="9809287at2"/>
<dbReference type="AlphaFoldDB" id="A0A160FKT5"/>
<name>A0A160FKT5_9BURK</name>
<dbReference type="PRINTS" id="PR00081">
    <property type="entry name" value="GDHRDH"/>
</dbReference>
<dbReference type="GO" id="GO:0016491">
    <property type="term" value="F:oxidoreductase activity"/>
    <property type="evidence" value="ECO:0007669"/>
    <property type="project" value="UniProtKB-KW"/>
</dbReference>
<organism evidence="3 4">
    <name type="scientific">Paraburkholderia phytofirmans OLGA172</name>
    <dbReference type="NCBI Taxonomy" id="1417228"/>
    <lineage>
        <taxon>Bacteria</taxon>
        <taxon>Pseudomonadati</taxon>
        <taxon>Pseudomonadota</taxon>
        <taxon>Betaproteobacteria</taxon>
        <taxon>Burkholderiales</taxon>
        <taxon>Burkholderiaceae</taxon>
        <taxon>Paraburkholderia</taxon>
    </lineage>
</organism>
<evidence type="ECO:0000313" key="3">
    <source>
        <dbReference type="EMBL" id="ANB73011.1"/>
    </source>
</evidence>
<sequence>MNRGNRLAGKVCIITGSGGSMGRAAALMFAREGARVVGCDVSVQASQETLVQVSEAGGEMVSLQPCDLTRKEHCQELVEFAVKTYGHVDVLFNNAAMAYFAPIDKISDEEWYKTIDQELHLVFQMVKAVWPELIKCSGSIISTASCSAWQTYPMLPALAHTAAKGAIVSLTRQLALEGRTHGVRANSISPGLIETNQTRPLLANAEWSASMLGKVMLGRMGRPEEVAATALFLASDESSFITGADIRVDGGMTAW</sequence>
<accession>A0A160FKT5</accession>
<dbReference type="Proteomes" id="UP000076852">
    <property type="component" value="Chromosome 1"/>
</dbReference>
<evidence type="ECO:0000256" key="2">
    <source>
        <dbReference type="ARBA" id="ARBA00023002"/>
    </source>
</evidence>
<proteinExistence type="inferred from homology"/>
<keyword evidence="2" id="KW-0560">Oxidoreductase</keyword>
<dbReference type="EMBL" id="CP014578">
    <property type="protein sequence ID" value="ANB73011.1"/>
    <property type="molecule type" value="Genomic_DNA"/>
</dbReference>
<gene>
    <name evidence="3" type="ORF">AYM40_12035</name>
</gene>